<feature type="domain" description="Glycosyltransferase subfamily 4-like N-terminal" evidence="2">
    <location>
        <begin position="36"/>
        <end position="193"/>
    </location>
</feature>
<gene>
    <name evidence="3" type="ORF">ACFSVN_00595</name>
</gene>
<evidence type="ECO:0000313" key="4">
    <source>
        <dbReference type="Proteomes" id="UP001597460"/>
    </source>
</evidence>
<dbReference type="Proteomes" id="UP001597460">
    <property type="component" value="Unassembled WGS sequence"/>
</dbReference>
<sequence>MRQKNIQIISHSFPNAFQPYDGIFVRDHASATSTQFDVEVLVPTPYAIPFTAKQHKNRAPLYSPDNIKTDRVRYFSLPSKIFPFLIRSSLSKKLTSDLRKKNPHLIHIHFLYSSGLAIPALKNALNCPVVITIHGVDFYHTVKKPKLRELLLESLHSADAIIAVGPQLRKDILAQFPELDSKLHTIHNYVDTSYFFPVSIDSKQNLKKELGLSSGRFQLLSVANFRYKKGIDLLVEALSMANERTEVDLHLIGRRNEEPEFEAAVLSTIAKKGIQNFHIHGPKPRGSIQKWMQAVDGFILPSRNEPFGISLIEAMACGLPVISTKSGGPEVILSGGHGILVSKENPKALSDAIVEMAAKPKINLKEQLQFTQDNFGMESYIKAHIELYKNLFY</sequence>
<keyword evidence="3" id="KW-0808">Transferase</keyword>
<keyword evidence="4" id="KW-1185">Reference proteome</keyword>
<dbReference type="PANTHER" id="PTHR12526:SF630">
    <property type="entry name" value="GLYCOSYLTRANSFERASE"/>
    <property type="match status" value="1"/>
</dbReference>
<keyword evidence="3" id="KW-0328">Glycosyltransferase</keyword>
<evidence type="ECO:0000259" key="1">
    <source>
        <dbReference type="Pfam" id="PF00534"/>
    </source>
</evidence>
<dbReference type="Pfam" id="PF00534">
    <property type="entry name" value="Glycos_transf_1"/>
    <property type="match status" value="1"/>
</dbReference>
<protein>
    <submittedName>
        <fullName evidence="3">Glycosyltransferase</fullName>
        <ecNumber evidence="3">2.4.-.-</ecNumber>
    </submittedName>
</protein>
<dbReference type="SUPFAM" id="SSF53756">
    <property type="entry name" value="UDP-Glycosyltransferase/glycogen phosphorylase"/>
    <property type="match status" value="1"/>
</dbReference>
<dbReference type="PANTHER" id="PTHR12526">
    <property type="entry name" value="GLYCOSYLTRANSFERASE"/>
    <property type="match status" value="1"/>
</dbReference>
<comment type="caution">
    <text evidence="3">The sequence shown here is derived from an EMBL/GenBank/DDBJ whole genome shotgun (WGS) entry which is preliminary data.</text>
</comment>
<evidence type="ECO:0000259" key="2">
    <source>
        <dbReference type="Pfam" id="PF13439"/>
    </source>
</evidence>
<reference evidence="4" key="1">
    <citation type="journal article" date="2019" name="Int. J. Syst. Evol. Microbiol.">
        <title>The Global Catalogue of Microorganisms (GCM) 10K type strain sequencing project: providing services to taxonomists for standard genome sequencing and annotation.</title>
        <authorList>
            <consortium name="The Broad Institute Genomics Platform"/>
            <consortium name="The Broad Institute Genome Sequencing Center for Infectious Disease"/>
            <person name="Wu L."/>
            <person name="Ma J."/>
        </authorList>
    </citation>
    <scope>NUCLEOTIDE SEQUENCE [LARGE SCALE GENOMIC DNA]</scope>
    <source>
        <strain evidence="4">KCTC 52042</strain>
    </source>
</reference>
<feature type="domain" description="Glycosyl transferase family 1" evidence="1">
    <location>
        <begin position="203"/>
        <end position="360"/>
    </location>
</feature>
<dbReference type="RefSeq" id="WP_390297028.1">
    <property type="nucleotide sequence ID" value="NZ_JBHULI010000001.1"/>
</dbReference>
<accession>A0ABW5JHS0</accession>
<dbReference type="EC" id="2.4.-.-" evidence="3"/>
<dbReference type="InterPro" id="IPR028098">
    <property type="entry name" value="Glyco_trans_4-like_N"/>
</dbReference>
<dbReference type="Pfam" id="PF13439">
    <property type="entry name" value="Glyco_transf_4"/>
    <property type="match status" value="1"/>
</dbReference>
<evidence type="ECO:0000313" key="3">
    <source>
        <dbReference type="EMBL" id="MFD2530938.1"/>
    </source>
</evidence>
<name>A0ABW5JHS0_9BACT</name>
<proteinExistence type="predicted"/>
<organism evidence="3 4">
    <name type="scientific">Gracilimonas halophila</name>
    <dbReference type="NCBI Taxonomy" id="1834464"/>
    <lineage>
        <taxon>Bacteria</taxon>
        <taxon>Pseudomonadati</taxon>
        <taxon>Balneolota</taxon>
        <taxon>Balneolia</taxon>
        <taxon>Balneolales</taxon>
        <taxon>Balneolaceae</taxon>
        <taxon>Gracilimonas</taxon>
    </lineage>
</organism>
<dbReference type="GO" id="GO:0016757">
    <property type="term" value="F:glycosyltransferase activity"/>
    <property type="evidence" value="ECO:0007669"/>
    <property type="project" value="UniProtKB-KW"/>
</dbReference>
<dbReference type="InterPro" id="IPR001296">
    <property type="entry name" value="Glyco_trans_1"/>
</dbReference>
<dbReference type="EMBL" id="JBHULI010000001">
    <property type="protein sequence ID" value="MFD2530938.1"/>
    <property type="molecule type" value="Genomic_DNA"/>
</dbReference>
<dbReference type="Gene3D" id="3.40.50.2000">
    <property type="entry name" value="Glycogen Phosphorylase B"/>
    <property type="match status" value="2"/>
</dbReference>